<dbReference type="AlphaFoldDB" id="A0A1W4X290"/>
<keyword evidence="3 9" id="KW-0689">Ribosomal protein</keyword>
<dbReference type="GO" id="GO:0005762">
    <property type="term" value="C:mitochondrial large ribosomal subunit"/>
    <property type="evidence" value="ECO:0007669"/>
    <property type="project" value="TreeGrafter"/>
</dbReference>
<dbReference type="Pfam" id="PF05046">
    <property type="entry name" value="Img2"/>
    <property type="match status" value="1"/>
</dbReference>
<evidence type="ECO:0000256" key="5">
    <source>
        <dbReference type="ARBA" id="ARBA00023274"/>
    </source>
</evidence>
<dbReference type="STRING" id="224129.A0A1W4X290"/>
<dbReference type="Proteomes" id="UP000192223">
    <property type="component" value="Unplaced"/>
</dbReference>
<evidence type="ECO:0000313" key="9">
    <source>
        <dbReference type="RefSeq" id="XP_018330204.1"/>
    </source>
</evidence>
<evidence type="ECO:0000256" key="4">
    <source>
        <dbReference type="ARBA" id="ARBA00023128"/>
    </source>
</evidence>
<dbReference type="InterPro" id="IPR007740">
    <property type="entry name" value="Ribosomal_mL49"/>
</dbReference>
<evidence type="ECO:0000256" key="7">
    <source>
        <dbReference type="ARBA" id="ARBA00035545"/>
    </source>
</evidence>
<sequence>MASYYQNLQQISKLTTNFLSLVQKRQSTYYSSPLLSEIGKVKVKYSVSKSPEEWKYVERLLPPLTVPEPVPKETYLSEWRPQLNECLKEKYFIQRTKNHMIPVYLKIGQHGIRKVTIIKNIKGDIWALEQELRDFLQKETPKPLRSQVNEFAAYIRIYGDYVNAIKYWLTEKKI</sequence>
<dbReference type="GO" id="GO:0006412">
    <property type="term" value="P:translation"/>
    <property type="evidence" value="ECO:0007669"/>
    <property type="project" value="InterPro"/>
</dbReference>
<keyword evidence="4" id="KW-0496">Mitochondrion</keyword>
<keyword evidence="8" id="KW-1185">Reference proteome</keyword>
<dbReference type="GO" id="GO:0003735">
    <property type="term" value="F:structural constituent of ribosome"/>
    <property type="evidence" value="ECO:0007669"/>
    <property type="project" value="InterPro"/>
</dbReference>
<dbReference type="CTD" id="740"/>
<dbReference type="GeneID" id="108740400"/>
<organism evidence="8 9">
    <name type="scientific">Agrilus planipennis</name>
    <name type="common">Emerald ash borer</name>
    <name type="synonym">Agrilus marcopoli</name>
    <dbReference type="NCBI Taxonomy" id="224129"/>
    <lineage>
        <taxon>Eukaryota</taxon>
        <taxon>Metazoa</taxon>
        <taxon>Ecdysozoa</taxon>
        <taxon>Arthropoda</taxon>
        <taxon>Hexapoda</taxon>
        <taxon>Insecta</taxon>
        <taxon>Pterygota</taxon>
        <taxon>Neoptera</taxon>
        <taxon>Endopterygota</taxon>
        <taxon>Coleoptera</taxon>
        <taxon>Polyphaga</taxon>
        <taxon>Elateriformia</taxon>
        <taxon>Buprestoidea</taxon>
        <taxon>Buprestidae</taxon>
        <taxon>Agrilinae</taxon>
        <taxon>Agrilus</taxon>
    </lineage>
</organism>
<dbReference type="Gene3D" id="3.30.780.10">
    <property type="entry name" value="SUI1-like domain"/>
    <property type="match status" value="1"/>
</dbReference>
<evidence type="ECO:0000256" key="3">
    <source>
        <dbReference type="ARBA" id="ARBA00022980"/>
    </source>
</evidence>
<evidence type="ECO:0000256" key="1">
    <source>
        <dbReference type="ARBA" id="ARBA00004173"/>
    </source>
</evidence>
<dbReference type="PANTHER" id="PTHR13477">
    <property type="entry name" value="MITOCHONDRIAL 39S RIBOSOMAL PROTEIN L49"/>
    <property type="match status" value="1"/>
</dbReference>
<proteinExistence type="inferred from homology"/>
<name>A0A1W4X290_AGRPL</name>
<dbReference type="FunFam" id="3.30.780.10:FF:000009">
    <property type="entry name" value="39S ribosomal protein L49, mitochondrial"/>
    <property type="match status" value="1"/>
</dbReference>
<gene>
    <name evidence="9" type="primary">LOC108740400</name>
</gene>
<comment type="subcellular location">
    <subcellularLocation>
        <location evidence="1">Mitochondrion</location>
    </subcellularLocation>
</comment>
<comment type="similarity">
    <text evidence="2">Belongs to the mitochondrion-specific ribosomal protein mL49 family.</text>
</comment>
<evidence type="ECO:0000256" key="2">
    <source>
        <dbReference type="ARBA" id="ARBA00005677"/>
    </source>
</evidence>
<evidence type="ECO:0000313" key="8">
    <source>
        <dbReference type="Proteomes" id="UP000192223"/>
    </source>
</evidence>
<keyword evidence="5" id="KW-0687">Ribonucleoprotein</keyword>
<accession>A0A1W4X290</accession>
<dbReference type="RefSeq" id="XP_018330204.1">
    <property type="nucleotide sequence ID" value="XM_018474702.2"/>
</dbReference>
<dbReference type="PANTHER" id="PTHR13477:SF0">
    <property type="entry name" value="LARGE RIBOSOMAL SUBUNIT PROTEIN ML49"/>
    <property type="match status" value="1"/>
</dbReference>
<protein>
    <recommendedName>
        <fullName evidence="6">Large ribosomal subunit protein mL49</fullName>
    </recommendedName>
    <alternativeName>
        <fullName evidence="7">39S ribosomal protein L49, mitochondrial</fullName>
    </alternativeName>
</protein>
<reference evidence="9" key="1">
    <citation type="submission" date="2025-08" db="UniProtKB">
        <authorList>
            <consortium name="RefSeq"/>
        </authorList>
    </citation>
    <scope>IDENTIFICATION</scope>
    <source>
        <tissue evidence="9">Entire body</tissue>
    </source>
</reference>
<evidence type="ECO:0000256" key="6">
    <source>
        <dbReference type="ARBA" id="ARBA00035191"/>
    </source>
</evidence>
<dbReference type="FunCoup" id="A0A1W4X290">
    <property type="interactions" value="1388"/>
</dbReference>
<dbReference type="KEGG" id="apln:108740400"/>
<dbReference type="OrthoDB" id="19439at2759"/>
<dbReference type="InParanoid" id="A0A1W4X290"/>